<name>A0ABR7D287_9BACT</name>
<evidence type="ECO:0000256" key="1">
    <source>
        <dbReference type="ARBA" id="ARBA00023284"/>
    </source>
</evidence>
<gene>
    <name evidence="3" type="ORF">H8S64_13135</name>
</gene>
<dbReference type="RefSeq" id="WP_186976500.1">
    <property type="nucleotide sequence ID" value="NZ_JACOOH010000005.1"/>
</dbReference>
<dbReference type="PANTHER" id="PTHR32234:SF0">
    <property type="entry name" value="THIOL:DISULFIDE INTERCHANGE PROTEIN DSBD"/>
    <property type="match status" value="1"/>
</dbReference>
<feature type="domain" description="Thioredoxin" evidence="2">
    <location>
        <begin position="7"/>
        <end position="135"/>
    </location>
</feature>
<protein>
    <submittedName>
        <fullName evidence="3">Thioredoxin family protein</fullName>
    </submittedName>
</protein>
<reference evidence="3 4" key="1">
    <citation type="submission" date="2020-08" db="EMBL/GenBank/DDBJ databases">
        <title>Genome public.</title>
        <authorList>
            <person name="Liu C."/>
            <person name="Sun Q."/>
        </authorList>
    </citation>
    <scope>NUCLEOTIDE SEQUENCE [LARGE SCALE GENOMIC DNA]</scope>
    <source>
        <strain evidence="3 4">NSJ-56</strain>
    </source>
</reference>
<evidence type="ECO:0000259" key="2">
    <source>
        <dbReference type="PROSITE" id="PS51352"/>
    </source>
</evidence>
<dbReference type="PROSITE" id="PS00194">
    <property type="entry name" value="THIOREDOXIN_1"/>
    <property type="match status" value="1"/>
</dbReference>
<dbReference type="InterPro" id="IPR017937">
    <property type="entry name" value="Thioredoxin_CS"/>
</dbReference>
<dbReference type="EMBL" id="JACOOH010000005">
    <property type="protein sequence ID" value="MBC5622046.1"/>
    <property type="molecule type" value="Genomic_DNA"/>
</dbReference>
<organism evidence="3 4">
    <name type="scientific">Butyricimonas hominis</name>
    <dbReference type="NCBI Taxonomy" id="2763032"/>
    <lineage>
        <taxon>Bacteria</taxon>
        <taxon>Pseudomonadati</taxon>
        <taxon>Bacteroidota</taxon>
        <taxon>Bacteroidia</taxon>
        <taxon>Bacteroidales</taxon>
        <taxon>Odoribacteraceae</taxon>
        <taxon>Butyricimonas</taxon>
    </lineage>
</organism>
<dbReference type="Gene3D" id="3.40.30.10">
    <property type="entry name" value="Glutaredoxin"/>
    <property type="match status" value="1"/>
</dbReference>
<keyword evidence="1" id="KW-0676">Redox-active center</keyword>
<dbReference type="SUPFAM" id="SSF52833">
    <property type="entry name" value="Thioredoxin-like"/>
    <property type="match status" value="1"/>
</dbReference>
<dbReference type="PROSITE" id="PS51352">
    <property type="entry name" value="THIOREDOXIN_2"/>
    <property type="match status" value="1"/>
</dbReference>
<sequence length="432" mass="49358">MKRSILVMMVCLIAVFNVAGQGINFFKGNYQEALAKAAETNKMVFIDFYTEWCGPCKMMAKEVFTDKSVGEYYNGKFIAIQLNAEDPANKAVVKQFKISAYPTLAYVRSDGKVVLQKTGSMSIEEFLKQGKVATGEELGFEDLYAQYKRSKNDLDVLQQLLKEAPAFVSAQEGIESEKWVSRVNKMYSEYIKQKMGADLINKTDYNIILTYHDNTKQDDPLIEFINKNLAAYRQVMGDAPAYFIIEHNDNVMKNLAKAGKEEYKKYLERVRGDLKAAYDVIAKTDVSPYEKSKSYYDGIYTLYYEKDVKKYMEQMNDYFKILGANATGEDYGGAAQNMYDAMGSKLPKEAHMQAVEWMKQALQDKDVASMDKINYLVMLGDSYKMMAEYGSAKECYNQALLASYQLDMQMTQLMIQNVVNRKLGELELLQEE</sequence>
<proteinExistence type="predicted"/>
<dbReference type="InterPro" id="IPR036249">
    <property type="entry name" value="Thioredoxin-like_sf"/>
</dbReference>
<dbReference type="Pfam" id="PF00085">
    <property type="entry name" value="Thioredoxin"/>
    <property type="match status" value="1"/>
</dbReference>
<keyword evidence="4" id="KW-1185">Reference proteome</keyword>
<dbReference type="InterPro" id="IPR013766">
    <property type="entry name" value="Thioredoxin_domain"/>
</dbReference>
<comment type="caution">
    <text evidence="3">The sequence shown here is derived from an EMBL/GenBank/DDBJ whole genome shotgun (WGS) entry which is preliminary data.</text>
</comment>
<dbReference type="Proteomes" id="UP000646484">
    <property type="component" value="Unassembled WGS sequence"/>
</dbReference>
<evidence type="ECO:0000313" key="3">
    <source>
        <dbReference type="EMBL" id="MBC5622046.1"/>
    </source>
</evidence>
<dbReference type="PANTHER" id="PTHR32234">
    <property type="entry name" value="THIOL:DISULFIDE INTERCHANGE PROTEIN DSBD"/>
    <property type="match status" value="1"/>
</dbReference>
<accession>A0ABR7D287</accession>
<evidence type="ECO:0000313" key="4">
    <source>
        <dbReference type="Proteomes" id="UP000646484"/>
    </source>
</evidence>